<dbReference type="Proteomes" id="UP001516023">
    <property type="component" value="Unassembled WGS sequence"/>
</dbReference>
<reference evidence="2 3" key="1">
    <citation type="journal article" date="2020" name="G3 (Bethesda)">
        <title>Improved Reference Genome for Cyclotella cryptica CCMP332, a Model for Cell Wall Morphogenesis, Salinity Adaptation, and Lipid Production in Diatoms (Bacillariophyta).</title>
        <authorList>
            <person name="Roberts W.R."/>
            <person name="Downey K.M."/>
            <person name="Ruck E.C."/>
            <person name="Traller J.C."/>
            <person name="Alverson A.J."/>
        </authorList>
    </citation>
    <scope>NUCLEOTIDE SEQUENCE [LARGE SCALE GENOMIC DNA]</scope>
    <source>
        <strain evidence="2 3">CCMP332</strain>
    </source>
</reference>
<gene>
    <name evidence="2" type="ORF">HJC23_007580</name>
</gene>
<evidence type="ECO:0000313" key="2">
    <source>
        <dbReference type="EMBL" id="KAL3802803.1"/>
    </source>
</evidence>
<comment type="caution">
    <text evidence="2">The sequence shown here is derived from an EMBL/GenBank/DDBJ whole genome shotgun (WGS) entry which is preliminary data.</text>
</comment>
<organism evidence="2 3">
    <name type="scientific">Cyclotella cryptica</name>
    <dbReference type="NCBI Taxonomy" id="29204"/>
    <lineage>
        <taxon>Eukaryota</taxon>
        <taxon>Sar</taxon>
        <taxon>Stramenopiles</taxon>
        <taxon>Ochrophyta</taxon>
        <taxon>Bacillariophyta</taxon>
        <taxon>Coscinodiscophyceae</taxon>
        <taxon>Thalassiosirophycidae</taxon>
        <taxon>Stephanodiscales</taxon>
        <taxon>Stephanodiscaceae</taxon>
        <taxon>Cyclotella</taxon>
    </lineage>
</organism>
<evidence type="ECO:0008006" key="4">
    <source>
        <dbReference type="Google" id="ProtNLM"/>
    </source>
</evidence>
<evidence type="ECO:0000313" key="3">
    <source>
        <dbReference type="Proteomes" id="UP001516023"/>
    </source>
</evidence>
<evidence type="ECO:0000256" key="1">
    <source>
        <dbReference type="SAM" id="MobiDB-lite"/>
    </source>
</evidence>
<dbReference type="EMBL" id="JABMIG020000017">
    <property type="protein sequence ID" value="KAL3802803.1"/>
    <property type="molecule type" value="Genomic_DNA"/>
</dbReference>
<feature type="compositionally biased region" description="Low complexity" evidence="1">
    <location>
        <begin position="102"/>
        <end position="111"/>
    </location>
</feature>
<sequence>MFGLWLQCNRVVHCFFVECNAISLSRGYILIRQTTLLIIACRPLVTVQGSNATGDCCSKCFNALRQKEGGSLANSQQPILAATPTPQPSAVAPVLSSVQPDAPYEAPANAEPAKKKKKKKTSYKNMLAGMMEGSGTRDVEKEKETIARVTGGGQFSKIDKI</sequence>
<keyword evidence="3" id="KW-1185">Reference proteome</keyword>
<protein>
    <recommendedName>
        <fullName evidence="4">A20-type domain-containing protein</fullName>
    </recommendedName>
</protein>
<proteinExistence type="predicted"/>
<feature type="region of interest" description="Disordered" evidence="1">
    <location>
        <begin position="102"/>
        <end position="123"/>
    </location>
</feature>
<accession>A0ABD3QQU6</accession>
<dbReference type="AlphaFoldDB" id="A0ABD3QQU6"/>
<name>A0ABD3QQU6_9STRA</name>